<feature type="region of interest" description="Disordered" evidence="1">
    <location>
        <begin position="1"/>
        <end position="20"/>
    </location>
</feature>
<keyword evidence="3" id="KW-1185">Reference proteome</keyword>
<name>A0ABX2JWC4_9MYCO</name>
<proteinExistence type="predicted"/>
<comment type="caution">
    <text evidence="2">The sequence shown here is derived from an EMBL/GenBank/DDBJ whole genome shotgun (WGS) entry which is preliminary data.</text>
</comment>
<dbReference type="EMBL" id="VBSB01000014">
    <property type="protein sequence ID" value="NTY62061.1"/>
    <property type="molecule type" value="Genomic_DNA"/>
</dbReference>
<reference evidence="2 3" key="1">
    <citation type="submission" date="2019-05" db="EMBL/GenBank/DDBJ databases">
        <title>Mycolicibacterium sphagni ENV482 genome assembly.</title>
        <authorList>
            <person name="Chen W."/>
            <person name="Faulkner N.W."/>
            <person name="Hyman M.R."/>
        </authorList>
    </citation>
    <scope>NUCLEOTIDE SEQUENCE [LARGE SCALE GENOMIC DNA]</scope>
    <source>
        <strain evidence="2 3">ENV482</strain>
    </source>
</reference>
<evidence type="ECO:0008006" key="4">
    <source>
        <dbReference type="Google" id="ProtNLM"/>
    </source>
</evidence>
<feature type="compositionally biased region" description="Basic and acidic residues" evidence="1">
    <location>
        <begin position="10"/>
        <end position="20"/>
    </location>
</feature>
<protein>
    <recommendedName>
        <fullName evidence="4">Antitoxin</fullName>
    </recommendedName>
</protein>
<dbReference type="RefSeq" id="WP_174399793.1">
    <property type="nucleotide sequence ID" value="NZ_VBSB01000014.1"/>
</dbReference>
<organism evidence="2 3">
    <name type="scientific">Mycolicibacterium sphagni</name>
    <dbReference type="NCBI Taxonomy" id="1786"/>
    <lineage>
        <taxon>Bacteria</taxon>
        <taxon>Bacillati</taxon>
        <taxon>Actinomycetota</taxon>
        <taxon>Actinomycetes</taxon>
        <taxon>Mycobacteriales</taxon>
        <taxon>Mycobacteriaceae</taxon>
        <taxon>Mycolicibacterium</taxon>
    </lineage>
</organism>
<sequence length="68" mass="7472">MTAHRSTSTHGDDQPRTATDDYVRRVRIACDDLHDDPLSASARTALRALLAEGEESPTQPVARVRRSA</sequence>
<accession>A0ABX2JWC4</accession>
<dbReference type="Proteomes" id="UP000708347">
    <property type="component" value="Unassembled WGS sequence"/>
</dbReference>
<evidence type="ECO:0000313" key="2">
    <source>
        <dbReference type="EMBL" id="NTY62061.1"/>
    </source>
</evidence>
<evidence type="ECO:0000313" key="3">
    <source>
        <dbReference type="Proteomes" id="UP000708347"/>
    </source>
</evidence>
<evidence type="ECO:0000256" key="1">
    <source>
        <dbReference type="SAM" id="MobiDB-lite"/>
    </source>
</evidence>
<gene>
    <name evidence="2" type="ORF">FEG63_21170</name>
</gene>